<evidence type="ECO:0000313" key="1">
    <source>
        <dbReference type="EMBL" id="SIN80221.1"/>
    </source>
</evidence>
<sequence>MKTRNLNKLLFVLICFVPFFGRSQISTIENCTENLYFKEEFFNNIKVVDSLIYKIQNEEFLNSLKFILKYAHVSTESMANYARTYPSGYYEEDRKKWISWYDKNKCKNIQFKKLKNLEIYFQNGIAYDKSTNKFYSGIAQTYNKNGLKFEEFYQNGKLNKTLLYYNINSEQIVSDETLYIPEKNKKIKHIRFSSDGNKYWETIFDENERKSEFNFFEKEILKIHEEYINGKKNGIWFCLSDDGTICETEYKIGRKIKDCN</sequence>
<evidence type="ECO:0008006" key="3">
    <source>
        <dbReference type="Google" id="ProtNLM"/>
    </source>
</evidence>
<reference evidence="2" key="1">
    <citation type="submission" date="2016-12" db="EMBL/GenBank/DDBJ databases">
        <authorList>
            <person name="Varghese N."/>
            <person name="Submissions S."/>
        </authorList>
    </citation>
    <scope>NUCLEOTIDE SEQUENCE [LARGE SCALE GENOMIC DNA]</scope>
    <source>
        <strain evidence="2">DSM 16779</strain>
    </source>
</reference>
<dbReference type="OrthoDB" id="1441261at2"/>
<dbReference type="SUPFAM" id="SSF82185">
    <property type="entry name" value="Histone H3 K4-specific methyltransferase SET7/9 N-terminal domain"/>
    <property type="match status" value="1"/>
</dbReference>
<dbReference type="Proteomes" id="UP000184782">
    <property type="component" value="Unassembled WGS sequence"/>
</dbReference>
<dbReference type="STRING" id="59733.SAMN05421769_0103"/>
<gene>
    <name evidence="1" type="ORF">SAMN05421769_0103</name>
</gene>
<name>A0A1N6EB74_9FLAO</name>
<dbReference type="AlphaFoldDB" id="A0A1N6EB74"/>
<organism evidence="1 2">
    <name type="scientific">Chryseobacterium scophthalmum</name>
    <dbReference type="NCBI Taxonomy" id="59733"/>
    <lineage>
        <taxon>Bacteria</taxon>
        <taxon>Pseudomonadati</taxon>
        <taxon>Bacteroidota</taxon>
        <taxon>Flavobacteriia</taxon>
        <taxon>Flavobacteriales</taxon>
        <taxon>Weeksellaceae</taxon>
        <taxon>Chryseobacterium group</taxon>
        <taxon>Chryseobacterium</taxon>
    </lineage>
</organism>
<proteinExistence type="predicted"/>
<dbReference type="Gene3D" id="3.90.930.1">
    <property type="match status" value="1"/>
</dbReference>
<keyword evidence="2" id="KW-1185">Reference proteome</keyword>
<dbReference type="EMBL" id="FSRQ01000001">
    <property type="protein sequence ID" value="SIN80221.1"/>
    <property type="molecule type" value="Genomic_DNA"/>
</dbReference>
<accession>A0A1N6EB74</accession>
<dbReference type="RefSeq" id="WP_074228058.1">
    <property type="nucleotide sequence ID" value="NZ_FSRQ01000001.1"/>
</dbReference>
<protein>
    <recommendedName>
        <fullName evidence="3">Antitoxin component YwqK of the YwqJK toxin-antitoxin module</fullName>
    </recommendedName>
</protein>
<evidence type="ECO:0000313" key="2">
    <source>
        <dbReference type="Proteomes" id="UP000184782"/>
    </source>
</evidence>